<dbReference type="KEGG" id="als:DJ013_07365"/>
<accession>A0A2Z4GII9</accession>
<name>A0A2Z4GII9_9BACT</name>
<dbReference type="InterPro" id="IPR029464">
    <property type="entry name" value="HSDR_N"/>
</dbReference>
<evidence type="ECO:0000259" key="1">
    <source>
        <dbReference type="Pfam" id="PF13588"/>
    </source>
</evidence>
<evidence type="ECO:0000313" key="3">
    <source>
        <dbReference type="Proteomes" id="UP000249873"/>
    </source>
</evidence>
<sequence length="152" mass="17038">MTNLNLPPINCKITEIEGKNQIFDIIRKKNIVLTPEEWVRQHVVHLLIHQLGFSKSLIKVEGGLSYHGMAKRSDIVVFDQQAKPYLLIECKAPEVKLDRKTISQASIYNKTLDAPFVAISNGLKTYCFEMGVNGASSVQMKGFPEPPTAVKQ</sequence>
<organism evidence="2 3">
    <name type="scientific">Arcticibacterium luteifluviistationis</name>
    <dbReference type="NCBI Taxonomy" id="1784714"/>
    <lineage>
        <taxon>Bacteria</taxon>
        <taxon>Pseudomonadati</taxon>
        <taxon>Bacteroidota</taxon>
        <taxon>Cytophagia</taxon>
        <taxon>Cytophagales</taxon>
        <taxon>Leadbetterellaceae</taxon>
        <taxon>Arcticibacterium</taxon>
    </lineage>
</organism>
<keyword evidence="2" id="KW-0378">Hydrolase</keyword>
<keyword evidence="2" id="KW-0255">Endonuclease</keyword>
<dbReference type="AlphaFoldDB" id="A0A2Z4GII9"/>
<dbReference type="EMBL" id="CP029480">
    <property type="protein sequence ID" value="AWW00836.1"/>
    <property type="molecule type" value="Genomic_DNA"/>
</dbReference>
<keyword evidence="2" id="KW-0540">Nuclease</keyword>
<reference evidence="2 3" key="1">
    <citation type="submission" date="2018-05" db="EMBL/GenBank/DDBJ databases">
        <title>Complete genome sequence of Arcticibacterium luteifluviistationis SM1504T, a cytophagaceae bacterium isolated from Arctic surface seawater.</title>
        <authorList>
            <person name="Li Y."/>
            <person name="Qin Q.-L."/>
        </authorList>
    </citation>
    <scope>NUCLEOTIDE SEQUENCE [LARGE SCALE GENOMIC DNA]</scope>
    <source>
        <strain evidence="2 3">SM1504</strain>
    </source>
</reference>
<dbReference type="Proteomes" id="UP000249873">
    <property type="component" value="Chromosome"/>
</dbReference>
<keyword evidence="3" id="KW-1185">Reference proteome</keyword>
<dbReference type="Gene3D" id="3.90.1570.30">
    <property type="match status" value="1"/>
</dbReference>
<dbReference type="RefSeq" id="WP_111374202.1">
    <property type="nucleotide sequence ID" value="NZ_CP029480.1"/>
</dbReference>
<proteinExistence type="predicted"/>
<protein>
    <submittedName>
        <fullName evidence="2">Restriction endonuclease subunit R</fullName>
    </submittedName>
</protein>
<evidence type="ECO:0000313" key="2">
    <source>
        <dbReference type="EMBL" id="AWW00836.1"/>
    </source>
</evidence>
<dbReference type="OrthoDB" id="9790377at2"/>
<gene>
    <name evidence="2" type="ORF">DJ013_07365</name>
</gene>
<dbReference type="GO" id="GO:0004519">
    <property type="term" value="F:endonuclease activity"/>
    <property type="evidence" value="ECO:0007669"/>
    <property type="project" value="UniProtKB-KW"/>
</dbReference>
<feature type="domain" description="Type I restriction enzyme R protein N-terminal" evidence="1">
    <location>
        <begin position="35"/>
        <end position="144"/>
    </location>
</feature>
<dbReference type="Pfam" id="PF13588">
    <property type="entry name" value="HSDR_N_2"/>
    <property type="match status" value="1"/>
</dbReference>